<dbReference type="Proteomes" id="UP000569914">
    <property type="component" value="Unassembled WGS sequence"/>
</dbReference>
<organism evidence="1 2">
    <name type="scientific">Microlunatus parietis</name>
    <dbReference type="NCBI Taxonomy" id="682979"/>
    <lineage>
        <taxon>Bacteria</taxon>
        <taxon>Bacillati</taxon>
        <taxon>Actinomycetota</taxon>
        <taxon>Actinomycetes</taxon>
        <taxon>Propionibacteriales</taxon>
        <taxon>Propionibacteriaceae</taxon>
        <taxon>Microlunatus</taxon>
    </lineage>
</organism>
<dbReference type="AlphaFoldDB" id="A0A7Y9I6C7"/>
<proteinExistence type="predicted"/>
<evidence type="ECO:0000313" key="1">
    <source>
        <dbReference type="EMBL" id="NYE71060.1"/>
    </source>
</evidence>
<dbReference type="EMBL" id="JACCBU010000001">
    <property type="protein sequence ID" value="NYE71060.1"/>
    <property type="molecule type" value="Genomic_DNA"/>
</dbReference>
<evidence type="ECO:0000313" key="2">
    <source>
        <dbReference type="Proteomes" id="UP000569914"/>
    </source>
</evidence>
<accession>A0A7Y9I6C7</accession>
<protein>
    <submittedName>
        <fullName evidence="1">Uncharacterized protein</fullName>
    </submittedName>
</protein>
<comment type="caution">
    <text evidence="1">The sequence shown here is derived from an EMBL/GenBank/DDBJ whole genome shotgun (WGS) entry which is preliminary data.</text>
</comment>
<reference evidence="1 2" key="1">
    <citation type="submission" date="2020-07" db="EMBL/GenBank/DDBJ databases">
        <title>Sequencing the genomes of 1000 actinobacteria strains.</title>
        <authorList>
            <person name="Klenk H.-P."/>
        </authorList>
    </citation>
    <scope>NUCLEOTIDE SEQUENCE [LARGE SCALE GENOMIC DNA]</scope>
    <source>
        <strain evidence="1 2">DSM 22083</strain>
    </source>
</reference>
<sequence length="31" mass="3617">MKHMITEIKEEREQTLAPHNHAVQAAVFGWN</sequence>
<keyword evidence="2" id="KW-1185">Reference proteome</keyword>
<gene>
    <name evidence="1" type="ORF">BKA15_002389</name>
</gene>
<name>A0A7Y9I6C7_9ACTN</name>